<dbReference type="GO" id="GO:0010073">
    <property type="term" value="P:meristem maintenance"/>
    <property type="evidence" value="ECO:0007669"/>
    <property type="project" value="InterPro"/>
</dbReference>
<dbReference type="InterPro" id="IPR019557">
    <property type="entry name" value="AminoTfrase-like_pln_mobile"/>
</dbReference>
<gene>
    <name evidence="3" type="ORF">FSB_LOCUS4843</name>
</gene>
<evidence type="ECO:0000313" key="3">
    <source>
        <dbReference type="EMBL" id="SPC76961.1"/>
    </source>
</evidence>
<reference evidence="3" key="1">
    <citation type="submission" date="2018-02" db="EMBL/GenBank/DDBJ databases">
        <authorList>
            <person name="Cohen D.B."/>
            <person name="Kent A.D."/>
        </authorList>
    </citation>
    <scope>NUCLEOTIDE SEQUENCE</scope>
</reference>
<dbReference type="EMBL" id="OIVN01000245">
    <property type="protein sequence ID" value="SPC76961.1"/>
    <property type="molecule type" value="Genomic_DNA"/>
</dbReference>
<dbReference type="InterPro" id="IPR044824">
    <property type="entry name" value="MAIN-like"/>
</dbReference>
<feature type="coiled-coil region" evidence="1">
    <location>
        <begin position="310"/>
        <end position="351"/>
    </location>
</feature>
<feature type="domain" description="Aminotransferase-like plant mobile" evidence="2">
    <location>
        <begin position="10"/>
        <end position="202"/>
    </location>
</feature>
<dbReference type="PANTHER" id="PTHR46033">
    <property type="entry name" value="PROTEIN MAIN-LIKE 2"/>
    <property type="match status" value="1"/>
</dbReference>
<keyword evidence="1" id="KW-0175">Coiled coil</keyword>
<organism evidence="3">
    <name type="scientific">Fagus sylvatica</name>
    <name type="common">Beechnut</name>
    <dbReference type="NCBI Taxonomy" id="28930"/>
    <lineage>
        <taxon>Eukaryota</taxon>
        <taxon>Viridiplantae</taxon>
        <taxon>Streptophyta</taxon>
        <taxon>Embryophyta</taxon>
        <taxon>Tracheophyta</taxon>
        <taxon>Spermatophyta</taxon>
        <taxon>Magnoliopsida</taxon>
        <taxon>eudicotyledons</taxon>
        <taxon>Gunneridae</taxon>
        <taxon>Pentapetalae</taxon>
        <taxon>rosids</taxon>
        <taxon>fabids</taxon>
        <taxon>Fagales</taxon>
        <taxon>Fagaceae</taxon>
        <taxon>Fagus</taxon>
    </lineage>
</organism>
<dbReference type="Pfam" id="PF10536">
    <property type="entry name" value="PMD"/>
    <property type="match status" value="1"/>
</dbReference>
<dbReference type="PANTHER" id="PTHR46033:SF65">
    <property type="entry name" value="AMINOTRANSFERASE-LIKE PLANT MOBILE DOMAIN-CONTAINING PROTEIN"/>
    <property type="match status" value="1"/>
</dbReference>
<evidence type="ECO:0000256" key="1">
    <source>
        <dbReference type="SAM" id="Coils"/>
    </source>
</evidence>
<dbReference type="AlphaFoldDB" id="A0A2N9EQI0"/>
<sequence>MFLFTTEPKDSIGGPLWFTQLWAYAYFPQLAPKSNPSVLSRSTCYAYLFTLSAYEPDHIPNFEDWFNLFSDKERVRFAPYFLPFAEAKFTCLEMFLLGQGVNPLSSSLWVHVLQTRDLVVLQNKYSSFEVYSPHFLVRQFGLLQFVPLLPIFTANVPWHKRSVSTNEKAEVIIVEDISKITTTKVEPFRIVSDALPFFTNWWETLILSFNSLKTLKLTVWEICPSCLAFEILGDVNTTLSEEEETVNARPLQTVLPSPKRSTEVKQRAAKKATKAKKQSIKTEVNKTPTRAHQDAVSIIAQEILVHLSSLEKKKKLAAEKERAVKIKQEQALQVEATMEAKKKAIQDEEEKRRPVIEIIESTPKDVDQSTALVLATLTPDAKPLNQQPLLDTQIIKVDIEDLSESEVDQLVKRASSFLEKMKSACKASTSTSFKTSSSPVSQGMNTVVVQQSHFEVDNCPSLTVLVLVKNYLLAAFLFALKLDS</sequence>
<name>A0A2N9EQI0_FAGSY</name>
<accession>A0A2N9EQI0</accession>
<proteinExistence type="predicted"/>
<evidence type="ECO:0000259" key="2">
    <source>
        <dbReference type="Pfam" id="PF10536"/>
    </source>
</evidence>
<protein>
    <recommendedName>
        <fullName evidence="2">Aminotransferase-like plant mobile domain-containing protein</fullName>
    </recommendedName>
</protein>